<evidence type="ECO:0000313" key="3">
    <source>
        <dbReference type="Proteomes" id="UP001529510"/>
    </source>
</evidence>
<feature type="non-terminal residue" evidence="2">
    <location>
        <position position="1"/>
    </location>
</feature>
<feature type="region of interest" description="Disordered" evidence="1">
    <location>
        <begin position="1"/>
        <end position="38"/>
    </location>
</feature>
<organism evidence="2 3">
    <name type="scientific">Cirrhinus mrigala</name>
    <name type="common">Mrigala</name>
    <dbReference type="NCBI Taxonomy" id="683832"/>
    <lineage>
        <taxon>Eukaryota</taxon>
        <taxon>Metazoa</taxon>
        <taxon>Chordata</taxon>
        <taxon>Craniata</taxon>
        <taxon>Vertebrata</taxon>
        <taxon>Euteleostomi</taxon>
        <taxon>Actinopterygii</taxon>
        <taxon>Neopterygii</taxon>
        <taxon>Teleostei</taxon>
        <taxon>Ostariophysi</taxon>
        <taxon>Cypriniformes</taxon>
        <taxon>Cyprinidae</taxon>
        <taxon>Labeoninae</taxon>
        <taxon>Labeonini</taxon>
        <taxon>Cirrhinus</taxon>
    </lineage>
</organism>
<dbReference type="Proteomes" id="UP001529510">
    <property type="component" value="Unassembled WGS sequence"/>
</dbReference>
<feature type="region of interest" description="Disordered" evidence="1">
    <location>
        <begin position="60"/>
        <end position="144"/>
    </location>
</feature>
<dbReference type="AlphaFoldDB" id="A0ABD0RR76"/>
<comment type="caution">
    <text evidence="2">The sequence shown here is derived from an EMBL/GenBank/DDBJ whole genome shotgun (WGS) entry which is preliminary data.</text>
</comment>
<feature type="non-terminal residue" evidence="2">
    <location>
        <position position="144"/>
    </location>
</feature>
<evidence type="ECO:0000313" key="2">
    <source>
        <dbReference type="EMBL" id="KAL0200605.1"/>
    </source>
</evidence>
<dbReference type="EMBL" id="JAMKFB020000002">
    <property type="protein sequence ID" value="KAL0200605.1"/>
    <property type="molecule type" value="Genomic_DNA"/>
</dbReference>
<reference evidence="2 3" key="1">
    <citation type="submission" date="2024-05" db="EMBL/GenBank/DDBJ databases">
        <title>Genome sequencing and assembly of Indian major carp, Cirrhinus mrigala (Hamilton, 1822).</title>
        <authorList>
            <person name="Mohindra V."/>
            <person name="Chowdhury L.M."/>
            <person name="Lal K."/>
            <person name="Jena J.K."/>
        </authorList>
    </citation>
    <scope>NUCLEOTIDE SEQUENCE [LARGE SCALE GENOMIC DNA]</scope>
    <source>
        <strain evidence="2">CM1030</strain>
        <tissue evidence="2">Blood</tissue>
    </source>
</reference>
<gene>
    <name evidence="2" type="ORF">M9458_003792</name>
</gene>
<feature type="compositionally biased region" description="Low complexity" evidence="1">
    <location>
        <begin position="7"/>
        <end position="16"/>
    </location>
</feature>
<evidence type="ECO:0000256" key="1">
    <source>
        <dbReference type="SAM" id="MobiDB-lite"/>
    </source>
</evidence>
<sequence>RRRRLRLPLPLLRSLSGSKQSLHEDPEKGYMQPMPHMGHESVALDKLLSLPERSALGGSQLFLWEDKAQNEPESEPRPSEASPPLPQGFSQSSPRLHNLTSEASPSSCSMAHSRSCESLCGMRPSPSTNDFNWDRKLPVRPSST</sequence>
<accession>A0ABD0RR76</accession>
<protein>
    <submittedName>
        <fullName evidence="2">Uncharacterized protein</fullName>
    </submittedName>
</protein>
<name>A0ABD0RR76_CIRMR</name>
<feature type="compositionally biased region" description="Polar residues" evidence="1">
    <location>
        <begin position="88"/>
        <end position="112"/>
    </location>
</feature>
<feature type="compositionally biased region" description="Basic and acidic residues" evidence="1">
    <location>
        <begin position="64"/>
        <end position="78"/>
    </location>
</feature>
<proteinExistence type="predicted"/>
<keyword evidence="3" id="KW-1185">Reference proteome</keyword>